<feature type="region of interest" description="Disordered" evidence="1">
    <location>
        <begin position="46"/>
        <end position="66"/>
    </location>
</feature>
<name>A0ABQ2A158_9BACL</name>
<proteinExistence type="predicted"/>
<comment type="caution">
    <text evidence="2">The sequence shown here is derived from an EMBL/GenBank/DDBJ whole genome shotgun (WGS) entry which is preliminary data.</text>
</comment>
<dbReference type="Proteomes" id="UP000605427">
    <property type="component" value="Unassembled WGS sequence"/>
</dbReference>
<keyword evidence="3" id="KW-1185">Reference proteome</keyword>
<evidence type="ECO:0000313" key="3">
    <source>
        <dbReference type="Proteomes" id="UP000605427"/>
    </source>
</evidence>
<evidence type="ECO:0000256" key="1">
    <source>
        <dbReference type="SAM" id="MobiDB-lite"/>
    </source>
</evidence>
<gene>
    <name evidence="2" type="ORF">GCM10007362_33900</name>
</gene>
<evidence type="ECO:0000313" key="2">
    <source>
        <dbReference type="EMBL" id="GGH82496.1"/>
    </source>
</evidence>
<reference evidence="3" key="1">
    <citation type="journal article" date="2019" name="Int. J. Syst. Evol. Microbiol.">
        <title>The Global Catalogue of Microorganisms (GCM) 10K type strain sequencing project: providing services to taxonomists for standard genome sequencing and annotation.</title>
        <authorList>
            <consortium name="The Broad Institute Genomics Platform"/>
            <consortium name="The Broad Institute Genome Sequencing Center for Infectious Disease"/>
            <person name="Wu L."/>
            <person name="Ma J."/>
        </authorList>
    </citation>
    <scope>NUCLEOTIDE SEQUENCE [LARGE SCALE GENOMIC DNA]</scope>
    <source>
        <strain evidence="3">CCM 8702</strain>
    </source>
</reference>
<organism evidence="2 3">
    <name type="scientific">Saccharibacillus endophyticus</name>
    <dbReference type="NCBI Taxonomy" id="2060666"/>
    <lineage>
        <taxon>Bacteria</taxon>
        <taxon>Bacillati</taxon>
        <taxon>Bacillota</taxon>
        <taxon>Bacilli</taxon>
        <taxon>Bacillales</taxon>
        <taxon>Paenibacillaceae</taxon>
        <taxon>Saccharibacillus</taxon>
    </lineage>
</organism>
<sequence>MEKVSFNKADSGNWAIDYKPSGVVNPDIVKQPAKTESSKVVVMKDNTEFNKSKTGEKELLSDEERKKREAQLAQQIAEERLAQQKLLQTFYAEKARVELSPERLKGAMKALAERSIEQLMIRDGSSMKMEWKSELHQVRVEISGEAYDKLNEHSSSRQDFAEALQA</sequence>
<dbReference type="EMBL" id="BMDD01000004">
    <property type="protein sequence ID" value="GGH82496.1"/>
    <property type="molecule type" value="Genomic_DNA"/>
</dbReference>
<accession>A0ABQ2A158</accession>
<protein>
    <submittedName>
        <fullName evidence="2">Uncharacterized protein</fullName>
    </submittedName>
</protein>
<dbReference type="RefSeq" id="WP_172245650.1">
    <property type="nucleotide sequence ID" value="NZ_BMDD01000004.1"/>
</dbReference>